<dbReference type="AlphaFoldDB" id="A0A1G1XR74"/>
<organism evidence="2 3">
    <name type="scientific">Candidatus Buchananbacteria bacterium RBG_13_36_9</name>
    <dbReference type="NCBI Taxonomy" id="1797530"/>
    <lineage>
        <taxon>Bacteria</taxon>
        <taxon>Candidatus Buchananiibacteriota</taxon>
    </lineage>
</organism>
<proteinExistence type="predicted"/>
<name>A0A1G1XR74_9BACT</name>
<reference evidence="2 3" key="1">
    <citation type="journal article" date="2016" name="Nat. Commun.">
        <title>Thousands of microbial genomes shed light on interconnected biogeochemical processes in an aquifer system.</title>
        <authorList>
            <person name="Anantharaman K."/>
            <person name="Brown C.T."/>
            <person name="Hug L.A."/>
            <person name="Sharon I."/>
            <person name="Castelle C.J."/>
            <person name="Probst A.J."/>
            <person name="Thomas B.C."/>
            <person name="Singh A."/>
            <person name="Wilkins M.J."/>
            <person name="Karaoz U."/>
            <person name="Brodie E.L."/>
            <person name="Williams K.H."/>
            <person name="Hubbard S.S."/>
            <person name="Banfield J.F."/>
        </authorList>
    </citation>
    <scope>NUCLEOTIDE SEQUENCE [LARGE SCALE GENOMIC DNA]</scope>
</reference>
<dbReference type="EMBL" id="MHHZ01000008">
    <property type="protein sequence ID" value="OGY42106.1"/>
    <property type="molecule type" value="Genomic_DNA"/>
</dbReference>
<feature type="domain" description="Thoeris protein ThsB TIR-like" evidence="1">
    <location>
        <begin position="6"/>
        <end position="105"/>
    </location>
</feature>
<evidence type="ECO:0000313" key="3">
    <source>
        <dbReference type="Proteomes" id="UP000176498"/>
    </source>
</evidence>
<evidence type="ECO:0000313" key="2">
    <source>
        <dbReference type="EMBL" id="OGY42106.1"/>
    </source>
</evidence>
<sequence>MARQVFFSFHYDDVKTFRANVVRNHGFTKANGQEAGFFDASIWEDAKKYGADSVKRLINANLDGTTVTCALIGTETWNRRWVRYEILKSYDRGNALFGVHINSVADKNRQTFPQGKNLFDYLGFVISEDGKKHTYYEHDGVSWKIYQDLPAKSANYDRQHWGKGFKLSNWVQCYDWTNGNGYNNFATWLENAK</sequence>
<gene>
    <name evidence="2" type="ORF">A2Y82_03205</name>
</gene>
<protein>
    <recommendedName>
        <fullName evidence="1">Thoeris protein ThsB TIR-like domain-containing protein</fullName>
    </recommendedName>
</protein>
<evidence type="ECO:0000259" key="1">
    <source>
        <dbReference type="Pfam" id="PF08937"/>
    </source>
</evidence>
<accession>A0A1G1XR74</accession>
<dbReference type="InterPro" id="IPR015032">
    <property type="entry name" value="ThsB__TIR-like_domain"/>
</dbReference>
<dbReference type="Proteomes" id="UP000176498">
    <property type="component" value="Unassembled WGS sequence"/>
</dbReference>
<comment type="caution">
    <text evidence="2">The sequence shown here is derived from an EMBL/GenBank/DDBJ whole genome shotgun (WGS) entry which is preliminary data.</text>
</comment>
<dbReference type="Pfam" id="PF08937">
    <property type="entry name" value="ThsB_TIR"/>
    <property type="match status" value="1"/>
</dbReference>